<evidence type="ECO:0000256" key="4">
    <source>
        <dbReference type="ARBA" id="ARBA00022692"/>
    </source>
</evidence>
<feature type="domain" description="Sphingomyelin synthase-like" evidence="10">
    <location>
        <begin position="192"/>
        <end position="259"/>
    </location>
</feature>
<evidence type="ECO:0000256" key="5">
    <source>
        <dbReference type="ARBA" id="ARBA00022919"/>
    </source>
</evidence>
<reference evidence="11" key="1">
    <citation type="submission" date="2021-06" db="EMBL/GenBank/DDBJ databases">
        <authorList>
            <person name="Kallberg Y."/>
            <person name="Tangrot J."/>
            <person name="Rosling A."/>
        </authorList>
    </citation>
    <scope>NUCLEOTIDE SEQUENCE</scope>
    <source>
        <strain evidence="11">MA453B</strain>
    </source>
</reference>
<dbReference type="AlphaFoldDB" id="A0A9N9CMI6"/>
<dbReference type="Pfam" id="PF14360">
    <property type="entry name" value="PAP2_C"/>
    <property type="match status" value="1"/>
</dbReference>
<name>A0A9N9CMI6_9GLOM</name>
<evidence type="ECO:0000256" key="6">
    <source>
        <dbReference type="ARBA" id="ARBA00022989"/>
    </source>
</evidence>
<evidence type="ECO:0000256" key="7">
    <source>
        <dbReference type="ARBA" id="ARBA00023098"/>
    </source>
</evidence>
<evidence type="ECO:0000256" key="1">
    <source>
        <dbReference type="ARBA" id="ARBA00004141"/>
    </source>
</evidence>
<dbReference type="Proteomes" id="UP000789405">
    <property type="component" value="Unassembled WGS sequence"/>
</dbReference>
<evidence type="ECO:0000256" key="3">
    <source>
        <dbReference type="ARBA" id="ARBA00022679"/>
    </source>
</evidence>
<evidence type="ECO:0000313" key="11">
    <source>
        <dbReference type="EMBL" id="CAG8605185.1"/>
    </source>
</evidence>
<proteinExistence type="inferred from homology"/>
<feature type="transmembrane region" description="Helical" evidence="9">
    <location>
        <begin position="246"/>
        <end position="268"/>
    </location>
</feature>
<feature type="transmembrane region" description="Helical" evidence="9">
    <location>
        <begin position="196"/>
        <end position="215"/>
    </location>
</feature>
<keyword evidence="4 9" id="KW-0812">Transmembrane</keyword>
<feature type="transmembrane region" description="Helical" evidence="9">
    <location>
        <begin position="139"/>
        <end position="160"/>
    </location>
</feature>
<feature type="transmembrane region" description="Helical" evidence="9">
    <location>
        <begin position="104"/>
        <end position="127"/>
    </location>
</feature>
<dbReference type="OrthoDB" id="422827at2759"/>
<keyword evidence="5" id="KW-0746">Sphingolipid metabolism</keyword>
<keyword evidence="8 9" id="KW-0472">Membrane</keyword>
<dbReference type="GO" id="GO:0047493">
    <property type="term" value="F:ceramide cholinephosphotransferase activity"/>
    <property type="evidence" value="ECO:0007669"/>
    <property type="project" value="TreeGrafter"/>
</dbReference>
<dbReference type="EMBL" id="CAJVPY010003905">
    <property type="protein sequence ID" value="CAG8605185.1"/>
    <property type="molecule type" value="Genomic_DNA"/>
</dbReference>
<dbReference type="PANTHER" id="PTHR21290:SF25">
    <property type="entry name" value="SPHINGOMYELIN SYNTHASE-RELATED PROTEIN 1"/>
    <property type="match status" value="1"/>
</dbReference>
<dbReference type="InterPro" id="IPR025749">
    <property type="entry name" value="Sphingomyelin_synth-like_dom"/>
</dbReference>
<dbReference type="GO" id="GO:0046513">
    <property type="term" value="P:ceramide biosynthetic process"/>
    <property type="evidence" value="ECO:0007669"/>
    <property type="project" value="TreeGrafter"/>
</dbReference>
<dbReference type="GO" id="GO:0000139">
    <property type="term" value="C:Golgi membrane"/>
    <property type="evidence" value="ECO:0007669"/>
    <property type="project" value="TreeGrafter"/>
</dbReference>
<keyword evidence="6 9" id="KW-1133">Transmembrane helix</keyword>
<keyword evidence="12" id="KW-1185">Reference proteome</keyword>
<dbReference type="InterPro" id="IPR045221">
    <property type="entry name" value="Sphingomyelin_synth-like"/>
</dbReference>
<evidence type="ECO:0000256" key="8">
    <source>
        <dbReference type="ARBA" id="ARBA00023136"/>
    </source>
</evidence>
<gene>
    <name evidence="11" type="ORF">DERYTH_LOCUS7851</name>
</gene>
<comment type="caution">
    <text evidence="11">The sequence shown here is derived from an EMBL/GenBank/DDBJ whole genome shotgun (WGS) entry which is preliminary data.</text>
</comment>
<comment type="subcellular location">
    <subcellularLocation>
        <location evidence="1">Membrane</location>
        <topology evidence="1">Multi-pass membrane protein</topology>
    </subcellularLocation>
</comment>
<comment type="similarity">
    <text evidence="2">Belongs to the sphingomyelin synthase family.</text>
</comment>
<organism evidence="11 12">
    <name type="scientific">Dentiscutata erythropus</name>
    <dbReference type="NCBI Taxonomy" id="1348616"/>
    <lineage>
        <taxon>Eukaryota</taxon>
        <taxon>Fungi</taxon>
        <taxon>Fungi incertae sedis</taxon>
        <taxon>Mucoromycota</taxon>
        <taxon>Glomeromycotina</taxon>
        <taxon>Glomeromycetes</taxon>
        <taxon>Diversisporales</taxon>
        <taxon>Gigasporaceae</taxon>
        <taxon>Dentiscutata</taxon>
    </lineage>
</organism>
<dbReference type="GO" id="GO:0033188">
    <property type="term" value="F:sphingomyelin synthase activity"/>
    <property type="evidence" value="ECO:0007669"/>
    <property type="project" value="TreeGrafter"/>
</dbReference>
<dbReference type="GO" id="GO:0005886">
    <property type="term" value="C:plasma membrane"/>
    <property type="evidence" value="ECO:0007669"/>
    <property type="project" value="TreeGrafter"/>
</dbReference>
<accession>A0A9N9CMI6</accession>
<evidence type="ECO:0000313" key="12">
    <source>
        <dbReference type="Proteomes" id="UP000789405"/>
    </source>
</evidence>
<sequence length="362" mass="41699">MTDSPIISISPATNITNNTTTTQNRKCLRIPSFNVQNYLAEHLHISPYLIAELLRAFISFVCLVIAAFLCTFGIQWSDFRWKSSNYDMEPLVDLGFNMIPQIDYVFLADITMLTLFVGSLVINLIIAKSNTARIVIFRRICWMLSFLLIFRMITISVTTLPSPKKCTPLNPGDFPNMLKNSVDLIAGNVKACTDNIFSGHSTFITIGVILFRVYCRYKFIVYYSYLHGLVALSLLIATRMHYTVDIILAVFITYSAHSIYFFIVDLCIEKHFLKIKRTEDIIGDKELYQRIAYVPNMFNTNLVGVIRWMDGLDIRFRHEAEKARDINWEHSRPSNEMMNETIQIEISQSPNEGEPSHNPRKF</sequence>
<evidence type="ECO:0000256" key="2">
    <source>
        <dbReference type="ARBA" id="ARBA00005441"/>
    </source>
</evidence>
<dbReference type="PANTHER" id="PTHR21290">
    <property type="entry name" value="SPHINGOMYELIN SYNTHETASE"/>
    <property type="match status" value="1"/>
</dbReference>
<keyword evidence="3" id="KW-0808">Transferase</keyword>
<keyword evidence="7" id="KW-0443">Lipid metabolism</keyword>
<dbReference type="GO" id="GO:0005789">
    <property type="term" value="C:endoplasmic reticulum membrane"/>
    <property type="evidence" value="ECO:0007669"/>
    <property type="project" value="TreeGrafter"/>
</dbReference>
<feature type="transmembrane region" description="Helical" evidence="9">
    <location>
        <begin position="222"/>
        <end position="240"/>
    </location>
</feature>
<evidence type="ECO:0000259" key="10">
    <source>
        <dbReference type="Pfam" id="PF14360"/>
    </source>
</evidence>
<evidence type="ECO:0000256" key="9">
    <source>
        <dbReference type="SAM" id="Phobius"/>
    </source>
</evidence>
<protein>
    <submittedName>
        <fullName evidence="11">19590_t:CDS:1</fullName>
    </submittedName>
</protein>
<feature type="transmembrane region" description="Helical" evidence="9">
    <location>
        <begin position="53"/>
        <end position="76"/>
    </location>
</feature>